<comment type="domain">
    <text evidence="15">Consists of two distinct domains; an N-terminal heme-containing oxygen-binding domain and a C-terminal reductase domain with binding sites for FAD and NAD(P)H.</text>
</comment>
<dbReference type="PANTHER" id="PTHR43396:SF3">
    <property type="entry name" value="FLAVOHEMOPROTEIN"/>
    <property type="match status" value="1"/>
</dbReference>
<dbReference type="PROSITE" id="PS01033">
    <property type="entry name" value="GLOBIN"/>
    <property type="match status" value="1"/>
</dbReference>
<evidence type="ECO:0000256" key="9">
    <source>
        <dbReference type="ARBA" id="ARBA00022857"/>
    </source>
</evidence>
<feature type="active site" description="Charge relay system" evidence="15">
    <location>
        <position position="137"/>
    </location>
</feature>
<keyword evidence="5 15" id="KW-0561">Oxygen transport</keyword>
<evidence type="ECO:0000256" key="12">
    <source>
        <dbReference type="ARBA" id="ARBA00023027"/>
    </source>
</evidence>
<evidence type="ECO:0000256" key="5">
    <source>
        <dbReference type="ARBA" id="ARBA00022621"/>
    </source>
</evidence>
<dbReference type="Gene3D" id="1.10.490.10">
    <property type="entry name" value="Globins"/>
    <property type="match status" value="1"/>
</dbReference>
<dbReference type="FunFam" id="2.40.30.10:FF:000034">
    <property type="entry name" value="Flavohemoprotein"/>
    <property type="match status" value="1"/>
</dbReference>
<feature type="binding site" evidence="15">
    <location>
        <begin position="276"/>
        <end position="281"/>
    </location>
    <ligand>
        <name>NADP(+)</name>
        <dbReference type="ChEBI" id="CHEBI:58349"/>
    </ligand>
</feature>
<evidence type="ECO:0000256" key="15">
    <source>
        <dbReference type="HAMAP-Rule" id="MF_01252"/>
    </source>
</evidence>
<evidence type="ECO:0000256" key="7">
    <source>
        <dbReference type="ARBA" id="ARBA00022723"/>
    </source>
</evidence>
<dbReference type="PANTHER" id="PTHR43396">
    <property type="entry name" value="FLAVOHEMOPROTEIN"/>
    <property type="match status" value="1"/>
</dbReference>
<evidence type="ECO:0000259" key="16">
    <source>
        <dbReference type="PROSITE" id="PS01033"/>
    </source>
</evidence>
<dbReference type="AlphaFoldDB" id="A0A1N7LN68"/>
<evidence type="ECO:0000256" key="1">
    <source>
        <dbReference type="ARBA" id="ARBA00006401"/>
    </source>
</evidence>
<dbReference type="GO" id="GO:0005344">
    <property type="term" value="F:oxygen carrier activity"/>
    <property type="evidence" value="ECO:0007669"/>
    <property type="project" value="UniProtKB-UniRule"/>
</dbReference>
<feature type="domain" description="FAD-binding FR-type" evidence="17">
    <location>
        <begin position="152"/>
        <end position="263"/>
    </location>
</feature>
<keyword evidence="3 15" id="KW-0813">Transport</keyword>
<dbReference type="InterPro" id="IPR001433">
    <property type="entry name" value="OxRdtase_FAD/NAD-bd"/>
</dbReference>
<dbReference type="InterPro" id="IPR009050">
    <property type="entry name" value="Globin-like_sf"/>
</dbReference>
<sequence>MLDPKTMEIIRNTAPVLKEQGAIITRQFYQRLFSRHPELYNIFNRSNQREGKQPQALADTVYAAAAHIDRLEEILPVVERIAHKHRALGVRPEHYPIVGENLLWAIRDVLGEAATYEVIDAWEKAYHAIADVFIQVEEGMYETARKQPGGWDGFREFTVVRKVKESEVITSFYLQPKDGGPLPLFQPGQYITVRVRIPGDKYTSLRHYTLSDSPGKDTFRISVKREDGGEGKPAGAVSTYLHRNVREGDVVELTAPAGDFTLKTEGTDPIILLSGGVGLTPMISMLTTLAEGRADRDVTYVHAALDGDVHAMGDYVDALVKDHPRFRSFVCYEQPTDRDRLEGRFDKEGFIDGPWLQSILPDQRGDFYLCGPLPFMKAMYRLLKEWDVEEDRIHYEVFGPTRHLDESRQVTSVAAI</sequence>
<keyword evidence="19" id="KW-1185">Reference proteome</keyword>
<comment type="catalytic activity">
    <reaction evidence="14 15">
        <text>2 nitric oxide + NADPH + 2 O2 = 2 nitrate + NADP(+) + H(+)</text>
        <dbReference type="Rhea" id="RHEA:19465"/>
        <dbReference type="ChEBI" id="CHEBI:15378"/>
        <dbReference type="ChEBI" id="CHEBI:15379"/>
        <dbReference type="ChEBI" id="CHEBI:16480"/>
        <dbReference type="ChEBI" id="CHEBI:17632"/>
        <dbReference type="ChEBI" id="CHEBI:57783"/>
        <dbReference type="ChEBI" id="CHEBI:58349"/>
        <dbReference type="EC" id="1.14.12.17"/>
    </reaction>
</comment>
<keyword evidence="4 15" id="KW-0349">Heme</keyword>
<dbReference type="EMBL" id="FTOD01000004">
    <property type="protein sequence ID" value="SIS75293.1"/>
    <property type="molecule type" value="Genomic_DNA"/>
</dbReference>
<feature type="site" description="Involved in heme-bound ligand stabilization and O-O bond activation" evidence="15">
    <location>
        <position position="29"/>
    </location>
</feature>
<evidence type="ECO:0000256" key="3">
    <source>
        <dbReference type="ARBA" id="ARBA00022448"/>
    </source>
</evidence>
<comment type="similarity">
    <text evidence="2 15">Belongs to the globin family. Two-domain flavohemoproteins subfamily.</text>
</comment>
<dbReference type="NCBIfam" id="NF009805">
    <property type="entry name" value="PRK13289.1"/>
    <property type="match status" value="1"/>
</dbReference>
<evidence type="ECO:0000313" key="19">
    <source>
        <dbReference type="Proteomes" id="UP000186795"/>
    </source>
</evidence>
<keyword evidence="11 15" id="KW-0408">Iron</keyword>
<dbReference type="InterPro" id="IPR023950">
    <property type="entry name" value="Hmp"/>
</dbReference>
<keyword evidence="10 15" id="KW-0560">Oxidoreductase</keyword>
<dbReference type="GO" id="GO:0020037">
    <property type="term" value="F:heme binding"/>
    <property type="evidence" value="ECO:0007669"/>
    <property type="project" value="InterPro"/>
</dbReference>
<dbReference type="Pfam" id="PF00970">
    <property type="entry name" value="FAD_binding_6"/>
    <property type="match status" value="1"/>
</dbReference>
<evidence type="ECO:0000256" key="6">
    <source>
        <dbReference type="ARBA" id="ARBA00022630"/>
    </source>
</evidence>
<dbReference type="CDD" id="cd14777">
    <property type="entry name" value="Yhb1-globin-like"/>
    <property type="match status" value="1"/>
</dbReference>
<dbReference type="GO" id="GO:0009636">
    <property type="term" value="P:response to toxic substance"/>
    <property type="evidence" value="ECO:0007669"/>
    <property type="project" value="UniProtKB-KW"/>
</dbReference>
<dbReference type="PROSITE" id="PS51384">
    <property type="entry name" value="FAD_FR"/>
    <property type="match status" value="1"/>
</dbReference>
<dbReference type="Pfam" id="PF00175">
    <property type="entry name" value="NAD_binding_1"/>
    <property type="match status" value="1"/>
</dbReference>
<dbReference type="OrthoDB" id="9801223at2"/>
<dbReference type="InterPro" id="IPR039261">
    <property type="entry name" value="FNR_nucleotide-bd"/>
</dbReference>
<dbReference type="FunFam" id="3.40.50.80:FF:000010">
    <property type="entry name" value="Flavohemoprotein"/>
    <property type="match status" value="1"/>
</dbReference>
<dbReference type="EC" id="1.14.12.17" evidence="15"/>
<dbReference type="Gene3D" id="3.40.50.80">
    <property type="entry name" value="Nucleotide-binding domain of ferredoxin-NADP reductase (FNR) module"/>
    <property type="match status" value="1"/>
</dbReference>
<reference evidence="19" key="1">
    <citation type="submission" date="2017-01" db="EMBL/GenBank/DDBJ databases">
        <authorList>
            <person name="Varghese N."/>
            <person name="Submissions S."/>
        </authorList>
    </citation>
    <scope>NUCLEOTIDE SEQUENCE [LARGE SCALE GENOMIC DNA]</scope>
    <source>
        <strain evidence="19">DSM 45196</strain>
    </source>
</reference>
<dbReference type="GO" id="GO:0019825">
    <property type="term" value="F:oxygen binding"/>
    <property type="evidence" value="ECO:0007669"/>
    <property type="project" value="InterPro"/>
</dbReference>
<dbReference type="Pfam" id="PF00042">
    <property type="entry name" value="Globin"/>
    <property type="match status" value="1"/>
</dbReference>
<keyword evidence="12 15" id="KW-0520">NAD</keyword>
<evidence type="ECO:0000313" key="18">
    <source>
        <dbReference type="EMBL" id="SIS75293.1"/>
    </source>
</evidence>
<evidence type="ECO:0000256" key="4">
    <source>
        <dbReference type="ARBA" id="ARBA00022617"/>
    </source>
</evidence>
<dbReference type="Gene3D" id="2.40.30.10">
    <property type="entry name" value="Translation factors"/>
    <property type="match status" value="1"/>
</dbReference>
<evidence type="ECO:0000256" key="11">
    <source>
        <dbReference type="ARBA" id="ARBA00023004"/>
    </source>
</evidence>
<dbReference type="SUPFAM" id="SSF63380">
    <property type="entry name" value="Riboflavin synthase domain-like"/>
    <property type="match status" value="1"/>
</dbReference>
<keyword evidence="15" id="KW-0216">Detoxification</keyword>
<name>A0A1N7LN68_9BACL</name>
<feature type="binding site" evidence="15">
    <location>
        <position position="190"/>
    </location>
    <ligand>
        <name>FAD</name>
        <dbReference type="ChEBI" id="CHEBI:57692"/>
    </ligand>
</feature>
<evidence type="ECO:0000256" key="13">
    <source>
        <dbReference type="ARBA" id="ARBA00048649"/>
    </source>
</evidence>
<feature type="binding site" description="proximal binding residue" evidence="15">
    <location>
        <position position="85"/>
    </location>
    <ligand>
        <name>heme b</name>
        <dbReference type="ChEBI" id="CHEBI:60344"/>
    </ligand>
    <ligandPart>
        <name>Fe</name>
        <dbReference type="ChEBI" id="CHEBI:18248"/>
    </ligandPart>
</feature>
<comment type="catalytic activity">
    <reaction evidence="13 15">
        <text>2 nitric oxide + NADH + 2 O2 = 2 nitrate + NAD(+) + H(+)</text>
        <dbReference type="Rhea" id="RHEA:19469"/>
        <dbReference type="ChEBI" id="CHEBI:15378"/>
        <dbReference type="ChEBI" id="CHEBI:15379"/>
        <dbReference type="ChEBI" id="CHEBI:16480"/>
        <dbReference type="ChEBI" id="CHEBI:17632"/>
        <dbReference type="ChEBI" id="CHEBI:57540"/>
        <dbReference type="ChEBI" id="CHEBI:57945"/>
        <dbReference type="EC" id="1.14.12.17"/>
    </reaction>
</comment>
<comment type="cofactor">
    <cofactor evidence="15">
        <name>heme b</name>
        <dbReference type="ChEBI" id="CHEBI:60344"/>
    </cofactor>
    <text evidence="15">Binds 1 heme b (iron(II)-protoporphyrin IX) group per subunit.</text>
</comment>
<dbReference type="InterPro" id="IPR017938">
    <property type="entry name" value="Riboflavin_synthase-like_b-brl"/>
</dbReference>
<dbReference type="GO" id="GO:0046210">
    <property type="term" value="P:nitric oxide catabolic process"/>
    <property type="evidence" value="ECO:0007669"/>
    <property type="project" value="TreeGrafter"/>
</dbReference>
<comment type="cofactor">
    <cofactor evidence="15">
        <name>FAD</name>
        <dbReference type="ChEBI" id="CHEBI:57692"/>
    </cofactor>
    <text evidence="15">Binds 1 FAD per subunit.</text>
</comment>
<keyword evidence="18" id="KW-0223">Dioxygenase</keyword>
<dbReference type="InterPro" id="IPR000971">
    <property type="entry name" value="Globin"/>
</dbReference>
<dbReference type="Proteomes" id="UP000186795">
    <property type="component" value="Unassembled WGS sequence"/>
</dbReference>
<dbReference type="SUPFAM" id="SSF52343">
    <property type="entry name" value="Ferredoxin reductase-like, C-terminal NADP-linked domain"/>
    <property type="match status" value="1"/>
</dbReference>
<dbReference type="GO" id="GO:0046872">
    <property type="term" value="F:metal ion binding"/>
    <property type="evidence" value="ECO:0007669"/>
    <property type="project" value="UniProtKB-KW"/>
</dbReference>
<feature type="binding site" evidence="15">
    <location>
        <begin position="397"/>
        <end position="400"/>
    </location>
    <ligand>
        <name>FAD</name>
        <dbReference type="ChEBI" id="CHEBI:57692"/>
    </ligand>
</feature>
<comment type="caution">
    <text evidence="15">Lacks conserved residue(s) required for the propagation of feature annotation.</text>
</comment>
<comment type="function">
    <text evidence="15">Is involved in NO detoxification in an aerobic process, termed nitric oxide dioxygenase (NOD) reaction that utilizes O(2) and NAD(P)H to convert NO to nitrate, which protects the bacterium from various noxious nitrogen compounds. Therefore, plays a central role in the inducible response to nitrosative stress.</text>
</comment>
<dbReference type="SUPFAM" id="SSF46458">
    <property type="entry name" value="Globin-like"/>
    <property type="match status" value="1"/>
</dbReference>
<dbReference type="InterPro" id="IPR008333">
    <property type="entry name" value="Cbr1-like_FAD-bd_dom"/>
</dbReference>
<evidence type="ECO:0000256" key="14">
    <source>
        <dbReference type="ARBA" id="ARBA00049433"/>
    </source>
</evidence>
<keyword evidence="7 15" id="KW-0479">Metal-binding</keyword>
<dbReference type="GO" id="GO:0008941">
    <property type="term" value="F:nitric oxide dioxygenase NAD(P)H activity"/>
    <property type="evidence" value="ECO:0007669"/>
    <property type="project" value="UniProtKB-UniRule"/>
</dbReference>
<feature type="site" description="Influences the redox potential of the prosthetic heme and FAD groups" evidence="15">
    <location>
        <position position="396"/>
    </location>
</feature>
<dbReference type="InterPro" id="IPR012292">
    <property type="entry name" value="Globin/Proto"/>
</dbReference>
<dbReference type="InterPro" id="IPR017927">
    <property type="entry name" value="FAD-bd_FR_type"/>
</dbReference>
<protein>
    <recommendedName>
        <fullName evidence="15">Flavohemoprotein</fullName>
    </recommendedName>
    <alternativeName>
        <fullName evidence="15">Flavohemoglobin</fullName>
    </alternativeName>
    <alternativeName>
        <fullName evidence="15">Hemoglobin-like protein</fullName>
    </alternativeName>
    <alternativeName>
        <fullName evidence="15">Nitric oxide dioxygenase</fullName>
        <shortName evidence="15">NO oxygenase</shortName>
        <shortName evidence="15">NOD</shortName>
        <ecNumber evidence="15">1.14.12.17</ecNumber>
    </alternativeName>
</protein>
<keyword evidence="6 15" id="KW-0285">Flavoprotein</keyword>
<keyword evidence="8 15" id="KW-0274">FAD</keyword>
<comment type="similarity">
    <text evidence="1 15">In the C-terminal section; belongs to the flavoprotein pyridine nucleotide cytochrome reductase family.</text>
</comment>
<evidence type="ECO:0000259" key="17">
    <source>
        <dbReference type="PROSITE" id="PS51384"/>
    </source>
</evidence>
<proteinExistence type="inferred from homology"/>
<dbReference type="GO" id="GO:0071949">
    <property type="term" value="F:FAD binding"/>
    <property type="evidence" value="ECO:0007669"/>
    <property type="project" value="InterPro"/>
</dbReference>
<organism evidence="18 19">
    <name type="scientific">Kroppenstedtia eburnea</name>
    <dbReference type="NCBI Taxonomy" id="714067"/>
    <lineage>
        <taxon>Bacteria</taxon>
        <taxon>Bacillati</taxon>
        <taxon>Bacillota</taxon>
        <taxon>Bacilli</taxon>
        <taxon>Bacillales</taxon>
        <taxon>Thermoactinomycetaceae</taxon>
        <taxon>Kroppenstedtia</taxon>
    </lineage>
</organism>
<feature type="active site" description="Charge relay system" evidence="15">
    <location>
        <position position="95"/>
    </location>
</feature>
<accession>A0A1N7LN68</accession>
<dbReference type="FunFam" id="1.10.490.10:FF:000003">
    <property type="entry name" value="Flavohemoprotein"/>
    <property type="match status" value="1"/>
</dbReference>
<evidence type="ECO:0000256" key="10">
    <source>
        <dbReference type="ARBA" id="ARBA00023002"/>
    </source>
</evidence>
<dbReference type="CDD" id="cd06184">
    <property type="entry name" value="flavohem_like_fad_nad_binding"/>
    <property type="match status" value="1"/>
</dbReference>
<gene>
    <name evidence="15" type="primary">hmp</name>
    <name evidence="18" type="ORF">SAMN05421790_104285</name>
</gene>
<feature type="region of interest" description="Reductase" evidence="15">
    <location>
        <begin position="149"/>
        <end position="416"/>
    </location>
</feature>
<feature type="site" description="Influences the redox potential of the prosthetic heme and FAD groups" evidence="15">
    <location>
        <position position="84"/>
    </location>
</feature>
<dbReference type="RefSeq" id="WP_076524581.1">
    <property type="nucleotide sequence ID" value="NZ_CP048103.1"/>
</dbReference>
<keyword evidence="9 15" id="KW-0521">NADP</keyword>
<dbReference type="GO" id="GO:0071500">
    <property type="term" value="P:cellular response to nitrosative stress"/>
    <property type="evidence" value="ECO:0007669"/>
    <property type="project" value="TreeGrafter"/>
</dbReference>
<evidence type="ECO:0000256" key="2">
    <source>
        <dbReference type="ARBA" id="ARBA00008414"/>
    </source>
</evidence>
<dbReference type="HAMAP" id="MF_01252">
    <property type="entry name" value="Hmp"/>
    <property type="match status" value="1"/>
</dbReference>
<evidence type="ECO:0000256" key="8">
    <source>
        <dbReference type="ARBA" id="ARBA00022827"/>
    </source>
</evidence>
<feature type="domain" description="Globin" evidence="16">
    <location>
        <begin position="1"/>
        <end position="138"/>
    </location>
</feature>